<dbReference type="RefSeq" id="WP_316982524.1">
    <property type="nucleotide sequence ID" value="NZ_CP136521.1"/>
</dbReference>
<accession>A0AA97EMP2</accession>
<dbReference type="GO" id="GO:0005198">
    <property type="term" value="F:structural molecule activity"/>
    <property type="evidence" value="ECO:0007669"/>
    <property type="project" value="InterPro"/>
</dbReference>
<dbReference type="KEGG" id="hws:RNZ46_12620"/>
<proteinExistence type="predicted"/>
<sequence length="153" mass="17208">MGLLPPITSFHFSVIFLDLQPNIEIGFQSVSGLSGTIETETIAEGGENRFKHQLPTGITFPNLVLKRSLQISSSVTAWCEDAIEKFIFKPIDLLVILHNEQHLPLYSWKVVHAIPVSWSVSDFNAENSELAIESLELKYQYYQSISANDVIPF</sequence>
<evidence type="ECO:0000313" key="1">
    <source>
        <dbReference type="EMBL" id="WOD42833.1"/>
    </source>
</evidence>
<gene>
    <name evidence="1" type="ORF">RNZ46_12620</name>
</gene>
<dbReference type="EMBL" id="CP136521">
    <property type="protein sequence ID" value="WOD42833.1"/>
    <property type="molecule type" value="Genomic_DNA"/>
</dbReference>
<dbReference type="PANTHER" id="PTHR38009:SF1">
    <property type="entry name" value="CONSERVED HYPOTHETICAL PHAGE TAIL PROTEIN"/>
    <property type="match status" value="1"/>
</dbReference>
<dbReference type="InterPro" id="IPR011747">
    <property type="entry name" value="CHP02241"/>
</dbReference>
<dbReference type="NCBIfam" id="TIGR02241">
    <property type="entry name" value="conserved hypothetical phage tail region protein"/>
    <property type="match status" value="1"/>
</dbReference>
<name>A0AA97EMP2_9FLAO</name>
<dbReference type="PANTHER" id="PTHR38009">
    <property type="entry name" value="CONSERVED HYPOTHETICAL PHAGE TAIL PROTEIN"/>
    <property type="match status" value="1"/>
</dbReference>
<evidence type="ECO:0000313" key="2">
    <source>
        <dbReference type="Proteomes" id="UP001302486"/>
    </source>
</evidence>
<dbReference type="InterPro" id="IPR010667">
    <property type="entry name" value="Phage_T4_Gp19"/>
</dbReference>
<organism evidence="1 2">
    <name type="scientific">Hwangdonia lutea</name>
    <dbReference type="NCBI Taxonomy" id="3075823"/>
    <lineage>
        <taxon>Bacteria</taxon>
        <taxon>Pseudomonadati</taxon>
        <taxon>Bacteroidota</taxon>
        <taxon>Flavobacteriia</taxon>
        <taxon>Flavobacteriales</taxon>
        <taxon>Flavobacteriaceae</taxon>
        <taxon>Hwangdonia</taxon>
    </lineage>
</organism>
<protein>
    <submittedName>
        <fullName evidence="1">Phage tail protein</fullName>
    </submittedName>
</protein>
<reference evidence="2" key="1">
    <citation type="submission" date="2024-06" db="EMBL/GenBank/DDBJ databases">
        <title>Hwangdonia haimaensis gen. nov., sp. nov., a member of the family Flavobacteriaceae isolated from the haima cold seep.</title>
        <authorList>
            <person name="Li J."/>
        </authorList>
    </citation>
    <scope>NUCLEOTIDE SEQUENCE [LARGE SCALE GENOMIC DNA]</scope>
    <source>
        <strain evidence="2">SCSIO 19198</strain>
    </source>
</reference>
<dbReference type="Proteomes" id="UP001302486">
    <property type="component" value="Chromosome"/>
</dbReference>
<dbReference type="Pfam" id="PF06841">
    <property type="entry name" value="Phage_T4_gp19"/>
    <property type="match status" value="1"/>
</dbReference>
<keyword evidence="2" id="KW-1185">Reference proteome</keyword>
<dbReference type="AlphaFoldDB" id="A0AA97EMP2"/>